<keyword evidence="2" id="KW-1185">Reference proteome</keyword>
<dbReference type="InterPro" id="IPR014245">
    <property type="entry name" value="Spore_III_AF"/>
</dbReference>
<evidence type="ECO:0000313" key="1">
    <source>
        <dbReference type="EMBL" id="MDY0396477.1"/>
    </source>
</evidence>
<accession>A0ABU5CAY9</accession>
<protein>
    <submittedName>
        <fullName evidence="1">Stage III sporulation protein AF</fullName>
    </submittedName>
</protein>
<comment type="caution">
    <text evidence="1">The sequence shown here is derived from an EMBL/GenBank/DDBJ whole genome shotgun (WGS) entry which is preliminary data.</text>
</comment>
<organism evidence="1 2">
    <name type="scientific">Tigheibacillus halophilus</name>
    <dbReference type="NCBI Taxonomy" id="361280"/>
    <lineage>
        <taxon>Bacteria</taxon>
        <taxon>Bacillati</taxon>
        <taxon>Bacillota</taxon>
        <taxon>Bacilli</taxon>
        <taxon>Bacillales</taxon>
        <taxon>Bacillaceae</taxon>
        <taxon>Tigheibacillus</taxon>
    </lineage>
</organism>
<dbReference type="EMBL" id="JAWDIP010000004">
    <property type="protein sequence ID" value="MDY0396477.1"/>
    <property type="molecule type" value="Genomic_DNA"/>
</dbReference>
<proteinExistence type="predicted"/>
<gene>
    <name evidence="1" type="ORF">RWE15_21855</name>
</gene>
<evidence type="ECO:0000313" key="2">
    <source>
        <dbReference type="Proteomes" id="UP001281447"/>
    </source>
</evidence>
<dbReference type="Pfam" id="PF09581">
    <property type="entry name" value="Spore_III_AF"/>
    <property type="match status" value="1"/>
</dbReference>
<reference evidence="1 2" key="1">
    <citation type="submission" date="2023-10" db="EMBL/GenBank/DDBJ databases">
        <title>Virgibacillus halophilus 5B73C genome.</title>
        <authorList>
            <person name="Miliotis G."/>
            <person name="Sengupta P."/>
            <person name="Hameed A."/>
            <person name="Chuvochina M."/>
            <person name="Mcdonagh F."/>
            <person name="Simpson A.C."/>
            <person name="Singh N.K."/>
            <person name="Rekha P.D."/>
            <person name="Raman K."/>
            <person name="Hugenholtz P."/>
            <person name="Venkateswaran K."/>
        </authorList>
    </citation>
    <scope>NUCLEOTIDE SEQUENCE [LARGE SCALE GENOMIC DNA]</scope>
    <source>
        <strain evidence="1 2">5B73C</strain>
    </source>
</reference>
<dbReference type="Proteomes" id="UP001281447">
    <property type="component" value="Unassembled WGS sequence"/>
</dbReference>
<sequence>MAVQLKNLANKSLGEEFQQEIADIHFKFKEGTSQSYENLDKVIVYLQEMKGGEGNVDAVNEVEIDTKQTEHEENVHDDEAIAERLQQIWELDEEKLILRWEGGST</sequence>
<name>A0ABU5CAY9_9BACI</name>